<proteinExistence type="predicted"/>
<evidence type="ECO:0000259" key="1">
    <source>
        <dbReference type="Pfam" id="PF07727"/>
    </source>
</evidence>
<dbReference type="InterPro" id="IPR013103">
    <property type="entry name" value="RVT_2"/>
</dbReference>
<accession>A0A0A9X4Q8</accession>
<feature type="non-terminal residue" evidence="2">
    <location>
        <position position="1"/>
    </location>
</feature>
<sequence length="117" mass="13510">ALYRLKCAPKCWNKTFSEFMERLGMKRSSYDVCLYCGDKVYLLLFVDDALITGDKKQIAKIVSALCTEYNVKDLGEVSTFLGMNITRDENMLCGRQSKIINKILSEFKMENCRSEEH</sequence>
<reference evidence="2" key="1">
    <citation type="journal article" date="2014" name="PLoS ONE">
        <title>Transcriptome-Based Identification of ABC Transporters in the Western Tarnished Plant Bug Lygus hesperus.</title>
        <authorList>
            <person name="Hull J.J."/>
            <person name="Chaney K."/>
            <person name="Geib S.M."/>
            <person name="Fabrick J.A."/>
            <person name="Brent C.S."/>
            <person name="Walsh D."/>
            <person name="Lavine L.C."/>
        </authorList>
    </citation>
    <scope>NUCLEOTIDE SEQUENCE</scope>
</reference>
<organism evidence="2">
    <name type="scientific">Lygus hesperus</name>
    <name type="common">Western plant bug</name>
    <dbReference type="NCBI Taxonomy" id="30085"/>
    <lineage>
        <taxon>Eukaryota</taxon>
        <taxon>Metazoa</taxon>
        <taxon>Ecdysozoa</taxon>
        <taxon>Arthropoda</taxon>
        <taxon>Hexapoda</taxon>
        <taxon>Insecta</taxon>
        <taxon>Pterygota</taxon>
        <taxon>Neoptera</taxon>
        <taxon>Paraneoptera</taxon>
        <taxon>Hemiptera</taxon>
        <taxon>Heteroptera</taxon>
        <taxon>Panheteroptera</taxon>
        <taxon>Cimicomorpha</taxon>
        <taxon>Miridae</taxon>
        <taxon>Mirini</taxon>
        <taxon>Lygus</taxon>
    </lineage>
</organism>
<dbReference type="GO" id="GO:0071897">
    <property type="term" value="P:DNA biosynthetic process"/>
    <property type="evidence" value="ECO:0007669"/>
    <property type="project" value="UniProtKB-ARBA"/>
</dbReference>
<reference evidence="2" key="2">
    <citation type="submission" date="2014-07" db="EMBL/GenBank/DDBJ databases">
        <authorList>
            <person name="Hull J."/>
        </authorList>
    </citation>
    <scope>NUCLEOTIDE SEQUENCE</scope>
</reference>
<dbReference type="Pfam" id="PF07727">
    <property type="entry name" value="RVT_2"/>
    <property type="match status" value="1"/>
</dbReference>
<feature type="non-terminal residue" evidence="2">
    <location>
        <position position="117"/>
    </location>
</feature>
<dbReference type="AlphaFoldDB" id="A0A0A9X4Q8"/>
<dbReference type="InterPro" id="IPR043502">
    <property type="entry name" value="DNA/RNA_pol_sf"/>
</dbReference>
<dbReference type="EMBL" id="GBHO01027897">
    <property type="protein sequence ID" value="JAG15707.1"/>
    <property type="molecule type" value="Transcribed_RNA"/>
</dbReference>
<protein>
    <submittedName>
        <fullName evidence="2">Copia protein</fullName>
    </submittedName>
</protein>
<name>A0A0A9X4Q8_LYGHE</name>
<dbReference type="SUPFAM" id="SSF56672">
    <property type="entry name" value="DNA/RNA polymerases"/>
    <property type="match status" value="1"/>
</dbReference>
<gene>
    <name evidence="2" type="primary">GIP_158</name>
    <name evidence="2" type="ORF">CM83_104989</name>
</gene>
<feature type="domain" description="Reverse transcriptase Ty1/copia-type" evidence="1">
    <location>
        <begin position="1"/>
        <end position="114"/>
    </location>
</feature>
<evidence type="ECO:0000313" key="2">
    <source>
        <dbReference type="EMBL" id="JAG15707.1"/>
    </source>
</evidence>